<evidence type="ECO:0000259" key="5">
    <source>
        <dbReference type="PROSITE" id="PS50931"/>
    </source>
</evidence>
<sequence length="324" mass="33427">MLNPHQLRLLRELSRRGTIAAVAKALAYSPSAVSQQLSLLERATGTALFAREGRRITLTPTGARLVAHAEVILAHLEAAEAELSTHRGAEAPLRAGFSPSAARALAAPVFAALRASHPGLTLWVREIDPADAGHAVRSGGLDVALVHTYEGFAHPPEPGLATEHLFSEPMLFATAEQDEGILAAGNAGIVAAAEDPGFAAEEKAGAGATGNPVRDHASAPWILPAEDTLCHAVVTRLGGPDGVRAESWHRVDDYDTTLRLVAAGAGVAVVPASAATAPPPGVRLTPLPLARHSHLATRAGATAHPSARAFAGALREVRESAGAK</sequence>
<dbReference type="Gene3D" id="1.10.10.10">
    <property type="entry name" value="Winged helix-like DNA-binding domain superfamily/Winged helix DNA-binding domain"/>
    <property type="match status" value="1"/>
</dbReference>
<dbReference type="SUPFAM" id="SSF46785">
    <property type="entry name" value="Winged helix' DNA-binding domain"/>
    <property type="match status" value="1"/>
</dbReference>
<dbReference type="PROSITE" id="PS50931">
    <property type="entry name" value="HTH_LYSR"/>
    <property type="match status" value="1"/>
</dbReference>
<dbReference type="Proteomes" id="UP001183610">
    <property type="component" value="Unassembled WGS sequence"/>
</dbReference>
<organism evidence="6 7">
    <name type="scientific">Streptomyces evansiae</name>
    <dbReference type="NCBI Taxonomy" id="3075535"/>
    <lineage>
        <taxon>Bacteria</taxon>
        <taxon>Bacillati</taxon>
        <taxon>Actinomycetota</taxon>
        <taxon>Actinomycetes</taxon>
        <taxon>Kitasatosporales</taxon>
        <taxon>Streptomycetaceae</taxon>
        <taxon>Streptomyces</taxon>
    </lineage>
</organism>
<feature type="domain" description="HTH lysR-type" evidence="5">
    <location>
        <begin position="2"/>
        <end position="59"/>
    </location>
</feature>
<dbReference type="Pfam" id="PF03466">
    <property type="entry name" value="LysR_substrate"/>
    <property type="match status" value="2"/>
</dbReference>
<dbReference type="InterPro" id="IPR005119">
    <property type="entry name" value="LysR_subst-bd"/>
</dbReference>
<gene>
    <name evidence="6" type="ORF">RM698_11405</name>
</gene>
<dbReference type="Gene3D" id="3.40.190.10">
    <property type="entry name" value="Periplasmic binding protein-like II"/>
    <property type="match status" value="2"/>
</dbReference>
<keyword evidence="7" id="KW-1185">Reference proteome</keyword>
<reference evidence="7" key="1">
    <citation type="submission" date="2023-07" db="EMBL/GenBank/DDBJ databases">
        <title>30 novel species of actinomycetes from the DSMZ collection.</title>
        <authorList>
            <person name="Nouioui I."/>
        </authorList>
    </citation>
    <scope>NUCLEOTIDE SEQUENCE [LARGE SCALE GENOMIC DNA]</scope>
    <source>
        <strain evidence="7">DSM 41979</strain>
    </source>
</reference>
<evidence type="ECO:0000256" key="3">
    <source>
        <dbReference type="ARBA" id="ARBA00023125"/>
    </source>
</evidence>
<dbReference type="PANTHER" id="PTHR30346">
    <property type="entry name" value="TRANSCRIPTIONAL DUAL REGULATOR HCAR-RELATED"/>
    <property type="match status" value="1"/>
</dbReference>
<evidence type="ECO:0000256" key="1">
    <source>
        <dbReference type="ARBA" id="ARBA00009437"/>
    </source>
</evidence>
<dbReference type="PANTHER" id="PTHR30346:SF29">
    <property type="entry name" value="LYSR SUBSTRATE-BINDING"/>
    <property type="match status" value="1"/>
</dbReference>
<dbReference type="SUPFAM" id="SSF53850">
    <property type="entry name" value="Periplasmic binding protein-like II"/>
    <property type="match status" value="1"/>
</dbReference>
<protein>
    <submittedName>
        <fullName evidence="6">LysR family transcriptional regulator</fullName>
    </submittedName>
</protein>
<dbReference type="InterPro" id="IPR000847">
    <property type="entry name" value="LysR_HTH_N"/>
</dbReference>
<dbReference type="EMBL" id="JAVRET010000021">
    <property type="protein sequence ID" value="MDT0409648.1"/>
    <property type="molecule type" value="Genomic_DNA"/>
</dbReference>
<comment type="similarity">
    <text evidence="1">Belongs to the LysR transcriptional regulatory family.</text>
</comment>
<evidence type="ECO:0000256" key="2">
    <source>
        <dbReference type="ARBA" id="ARBA00023015"/>
    </source>
</evidence>
<comment type="caution">
    <text evidence="6">The sequence shown here is derived from an EMBL/GenBank/DDBJ whole genome shotgun (WGS) entry which is preliminary data.</text>
</comment>
<proteinExistence type="inferred from homology"/>
<keyword evidence="4" id="KW-0804">Transcription</keyword>
<evidence type="ECO:0000256" key="4">
    <source>
        <dbReference type="ARBA" id="ARBA00023163"/>
    </source>
</evidence>
<keyword evidence="2" id="KW-0805">Transcription regulation</keyword>
<keyword evidence="3" id="KW-0238">DNA-binding</keyword>
<dbReference type="InterPro" id="IPR036390">
    <property type="entry name" value="WH_DNA-bd_sf"/>
</dbReference>
<dbReference type="Pfam" id="PF00126">
    <property type="entry name" value="HTH_1"/>
    <property type="match status" value="1"/>
</dbReference>
<dbReference type="RefSeq" id="WP_009064076.1">
    <property type="nucleotide sequence ID" value="NZ_JAVRET010000021.1"/>
</dbReference>
<dbReference type="InterPro" id="IPR036388">
    <property type="entry name" value="WH-like_DNA-bd_sf"/>
</dbReference>
<evidence type="ECO:0000313" key="6">
    <source>
        <dbReference type="EMBL" id="MDT0409648.1"/>
    </source>
</evidence>
<evidence type="ECO:0000313" key="7">
    <source>
        <dbReference type="Proteomes" id="UP001183610"/>
    </source>
</evidence>
<name>A0ABU2QYW0_9ACTN</name>
<accession>A0ABU2QYW0</accession>